<keyword evidence="3" id="KW-1185">Reference proteome</keyword>
<evidence type="ECO:0000256" key="1">
    <source>
        <dbReference type="SAM" id="SignalP"/>
    </source>
</evidence>
<protein>
    <submittedName>
        <fullName evidence="2">Uncharacterized protein</fullName>
    </submittedName>
</protein>
<dbReference type="EMBL" id="FZOU01000006">
    <property type="protein sequence ID" value="SNT24828.1"/>
    <property type="molecule type" value="Genomic_DNA"/>
</dbReference>
<dbReference type="Proteomes" id="UP000198356">
    <property type="component" value="Unassembled WGS sequence"/>
</dbReference>
<keyword evidence="1" id="KW-0732">Signal</keyword>
<evidence type="ECO:0000313" key="3">
    <source>
        <dbReference type="Proteomes" id="UP000198356"/>
    </source>
</evidence>
<evidence type="ECO:0000313" key="2">
    <source>
        <dbReference type="EMBL" id="SNT24828.1"/>
    </source>
</evidence>
<name>A0A239L4I9_9BACT</name>
<sequence length="149" mass="16137">MRLKQNGIIVAVWLLLATCSATAGAEDSVDAAMKRLAAIRVFAFGPAGLGGGTSQGELDFRTIAALPQEHALPLFLTLYSIGNTQAKSYALIGIRRISPSKFNEIYRSLSASEEEVTTERGCMVGSEKLSTIARQIQKDPENLKFFRAN</sequence>
<feature type="chain" id="PRO_5012376288" evidence="1">
    <location>
        <begin position="26"/>
        <end position="149"/>
    </location>
</feature>
<dbReference type="AlphaFoldDB" id="A0A239L4I9"/>
<accession>A0A239L4I9</accession>
<gene>
    <name evidence="2" type="ORF">SAMN05421770_10673</name>
</gene>
<proteinExistence type="predicted"/>
<organism evidence="2 3">
    <name type="scientific">Granulicella rosea</name>
    <dbReference type="NCBI Taxonomy" id="474952"/>
    <lineage>
        <taxon>Bacteria</taxon>
        <taxon>Pseudomonadati</taxon>
        <taxon>Acidobacteriota</taxon>
        <taxon>Terriglobia</taxon>
        <taxon>Terriglobales</taxon>
        <taxon>Acidobacteriaceae</taxon>
        <taxon>Granulicella</taxon>
    </lineage>
</organism>
<feature type="signal peptide" evidence="1">
    <location>
        <begin position="1"/>
        <end position="25"/>
    </location>
</feature>
<reference evidence="2 3" key="1">
    <citation type="submission" date="2017-06" db="EMBL/GenBank/DDBJ databases">
        <authorList>
            <person name="Kim H.J."/>
            <person name="Triplett B.A."/>
        </authorList>
    </citation>
    <scope>NUCLEOTIDE SEQUENCE [LARGE SCALE GENOMIC DNA]</scope>
    <source>
        <strain evidence="2 3">DSM 18704</strain>
    </source>
</reference>
<dbReference type="RefSeq" id="WP_089409418.1">
    <property type="nucleotide sequence ID" value="NZ_FZOU01000006.1"/>
</dbReference>